<accession>A0ABR3J998</accession>
<reference evidence="2" key="1">
    <citation type="submission" date="2024-06" db="EMBL/GenBank/DDBJ databases">
        <title>Multi-omics analyses provide insights into the biosynthesis of the anticancer antibiotic pleurotin in Hohenbuehelia grisea.</title>
        <authorList>
            <person name="Weaver J.A."/>
            <person name="Alberti F."/>
        </authorList>
    </citation>
    <scope>NUCLEOTIDE SEQUENCE [LARGE SCALE GENOMIC DNA]</scope>
    <source>
        <strain evidence="2">T-177</strain>
    </source>
</reference>
<dbReference type="Proteomes" id="UP001556367">
    <property type="component" value="Unassembled WGS sequence"/>
</dbReference>
<evidence type="ECO:0000313" key="1">
    <source>
        <dbReference type="EMBL" id="KAL0952219.1"/>
    </source>
</evidence>
<evidence type="ECO:0000313" key="2">
    <source>
        <dbReference type="Proteomes" id="UP001556367"/>
    </source>
</evidence>
<comment type="caution">
    <text evidence="1">The sequence shown here is derived from an EMBL/GenBank/DDBJ whole genome shotgun (WGS) entry which is preliminary data.</text>
</comment>
<dbReference type="EMBL" id="JASNQZ010000010">
    <property type="protein sequence ID" value="KAL0952219.1"/>
    <property type="molecule type" value="Genomic_DNA"/>
</dbReference>
<gene>
    <name evidence="1" type="ORF">HGRIS_006509</name>
</gene>
<keyword evidence="2" id="KW-1185">Reference proteome</keyword>
<sequence length="142" mass="16042">MKYLPVIVRETDPSDPFLDTVVDEHYALFLTVVIPDEYTLVWYRTSPPESWIPGSARKPIFWHPTGAGAWMSVKCWPSAIHGMVLPIFLLISRFSTKQGRGTLREDAPMGSRLLGTCIHIPRMTSVSHVEIGHCRCSPRQPP</sequence>
<organism evidence="1 2">
    <name type="scientific">Hohenbuehelia grisea</name>
    <dbReference type="NCBI Taxonomy" id="104357"/>
    <lineage>
        <taxon>Eukaryota</taxon>
        <taxon>Fungi</taxon>
        <taxon>Dikarya</taxon>
        <taxon>Basidiomycota</taxon>
        <taxon>Agaricomycotina</taxon>
        <taxon>Agaricomycetes</taxon>
        <taxon>Agaricomycetidae</taxon>
        <taxon>Agaricales</taxon>
        <taxon>Pleurotineae</taxon>
        <taxon>Pleurotaceae</taxon>
        <taxon>Hohenbuehelia</taxon>
    </lineage>
</organism>
<name>A0ABR3J998_9AGAR</name>
<protein>
    <submittedName>
        <fullName evidence="1">Uncharacterized protein</fullName>
    </submittedName>
</protein>
<proteinExistence type="predicted"/>